<name>A0A4Y2FCD1_ARAVE</name>
<proteinExistence type="predicted"/>
<protein>
    <submittedName>
        <fullName evidence="1">Uncharacterized protein</fullName>
    </submittedName>
</protein>
<evidence type="ECO:0000313" key="2">
    <source>
        <dbReference type="Proteomes" id="UP000499080"/>
    </source>
</evidence>
<keyword evidence="2" id="KW-1185">Reference proteome</keyword>
<dbReference type="AlphaFoldDB" id="A0A4Y2FCD1"/>
<feature type="non-terminal residue" evidence="1">
    <location>
        <position position="20"/>
    </location>
</feature>
<organism evidence="1 2">
    <name type="scientific">Araneus ventricosus</name>
    <name type="common">Orbweaver spider</name>
    <name type="synonym">Epeira ventricosa</name>
    <dbReference type="NCBI Taxonomy" id="182803"/>
    <lineage>
        <taxon>Eukaryota</taxon>
        <taxon>Metazoa</taxon>
        <taxon>Ecdysozoa</taxon>
        <taxon>Arthropoda</taxon>
        <taxon>Chelicerata</taxon>
        <taxon>Arachnida</taxon>
        <taxon>Araneae</taxon>
        <taxon>Araneomorphae</taxon>
        <taxon>Entelegynae</taxon>
        <taxon>Araneoidea</taxon>
        <taxon>Araneidae</taxon>
        <taxon>Araneus</taxon>
    </lineage>
</organism>
<reference evidence="1 2" key="1">
    <citation type="journal article" date="2019" name="Sci. Rep.">
        <title>Orb-weaving spider Araneus ventricosus genome elucidates the spidroin gene catalogue.</title>
        <authorList>
            <person name="Kono N."/>
            <person name="Nakamura H."/>
            <person name="Ohtoshi R."/>
            <person name="Moran D.A.P."/>
            <person name="Shinohara A."/>
            <person name="Yoshida Y."/>
            <person name="Fujiwara M."/>
            <person name="Mori M."/>
            <person name="Tomita M."/>
            <person name="Arakawa K."/>
        </authorList>
    </citation>
    <scope>NUCLEOTIDE SEQUENCE [LARGE SCALE GENOMIC DNA]</scope>
</reference>
<comment type="caution">
    <text evidence="1">The sequence shown here is derived from an EMBL/GenBank/DDBJ whole genome shotgun (WGS) entry which is preliminary data.</text>
</comment>
<sequence length="20" mass="2239">MNSSPEENVTWGEIRGICCL</sequence>
<accession>A0A4Y2FCD1</accession>
<gene>
    <name evidence="1" type="ORF">AVEN_158362_1</name>
</gene>
<evidence type="ECO:0000313" key="1">
    <source>
        <dbReference type="EMBL" id="GBM38338.1"/>
    </source>
</evidence>
<dbReference type="EMBL" id="BGPR01000865">
    <property type="protein sequence ID" value="GBM38338.1"/>
    <property type="molecule type" value="Genomic_DNA"/>
</dbReference>
<dbReference type="Proteomes" id="UP000499080">
    <property type="component" value="Unassembled WGS sequence"/>
</dbReference>